<feature type="chain" id="PRO_5007297256" description="Secreted protein" evidence="1">
    <location>
        <begin position="17"/>
        <end position="83"/>
    </location>
</feature>
<proteinExistence type="predicted"/>
<organism evidence="2 3">
    <name type="scientific">Pseudocercospora musae</name>
    <dbReference type="NCBI Taxonomy" id="113226"/>
    <lineage>
        <taxon>Eukaryota</taxon>
        <taxon>Fungi</taxon>
        <taxon>Dikarya</taxon>
        <taxon>Ascomycota</taxon>
        <taxon>Pezizomycotina</taxon>
        <taxon>Dothideomycetes</taxon>
        <taxon>Dothideomycetidae</taxon>
        <taxon>Mycosphaerellales</taxon>
        <taxon>Mycosphaerellaceae</taxon>
        <taxon>Pseudocercospora</taxon>
    </lineage>
</organism>
<dbReference type="AlphaFoldDB" id="A0A139I8G3"/>
<evidence type="ECO:0000313" key="3">
    <source>
        <dbReference type="Proteomes" id="UP000073492"/>
    </source>
</evidence>
<protein>
    <recommendedName>
        <fullName evidence="4">Secreted protein</fullName>
    </recommendedName>
</protein>
<evidence type="ECO:0000256" key="1">
    <source>
        <dbReference type="SAM" id="SignalP"/>
    </source>
</evidence>
<name>A0A139I8G3_9PEZI</name>
<evidence type="ECO:0000313" key="2">
    <source>
        <dbReference type="EMBL" id="KXT11020.1"/>
    </source>
</evidence>
<keyword evidence="1" id="KW-0732">Signal</keyword>
<dbReference type="EMBL" id="LFZO01000224">
    <property type="protein sequence ID" value="KXT11020.1"/>
    <property type="molecule type" value="Genomic_DNA"/>
</dbReference>
<comment type="caution">
    <text evidence="2">The sequence shown here is derived from an EMBL/GenBank/DDBJ whole genome shotgun (WGS) entry which is preliminary data.</text>
</comment>
<reference evidence="2 3" key="1">
    <citation type="submission" date="2015-07" db="EMBL/GenBank/DDBJ databases">
        <title>Comparative genomics of the Sigatoka disease complex on banana suggests a link between parallel evolutionary changes in Pseudocercospora fijiensis and Pseudocercospora eumusae and increased virulence on the banana host.</title>
        <authorList>
            <person name="Chang T.-C."/>
            <person name="Salvucci A."/>
            <person name="Crous P.W."/>
            <person name="Stergiopoulos I."/>
        </authorList>
    </citation>
    <scope>NUCLEOTIDE SEQUENCE [LARGE SCALE GENOMIC DNA]</scope>
    <source>
        <strain evidence="2 3">CBS 116634</strain>
    </source>
</reference>
<dbReference type="Proteomes" id="UP000073492">
    <property type="component" value="Unassembled WGS sequence"/>
</dbReference>
<feature type="signal peptide" evidence="1">
    <location>
        <begin position="1"/>
        <end position="16"/>
    </location>
</feature>
<evidence type="ECO:0008006" key="4">
    <source>
        <dbReference type="Google" id="ProtNLM"/>
    </source>
</evidence>
<sequence length="83" mass="9394">MIHLILILVAADNVRIFCPWTKTLTGAFQSTYWNTSGYVSLFATYLSRHQKTTTLPSETEMRRASISRVQNTAASQIDLKTRA</sequence>
<keyword evidence="3" id="KW-1185">Reference proteome</keyword>
<gene>
    <name evidence="2" type="ORF">AC579_7951</name>
</gene>
<accession>A0A139I8G3</accession>